<dbReference type="SUPFAM" id="SSF53474">
    <property type="entry name" value="alpha/beta-Hydrolases"/>
    <property type="match status" value="1"/>
</dbReference>
<feature type="domain" description="Peptidase S9 prolyl oligopeptidase catalytic" evidence="2">
    <location>
        <begin position="421"/>
        <end position="637"/>
    </location>
</feature>
<dbReference type="GO" id="GO:0006508">
    <property type="term" value="P:proteolysis"/>
    <property type="evidence" value="ECO:0007669"/>
    <property type="project" value="InterPro"/>
</dbReference>
<dbReference type="Gene3D" id="3.40.50.1820">
    <property type="entry name" value="alpha/beta hydrolase"/>
    <property type="match status" value="1"/>
</dbReference>
<proteinExistence type="predicted"/>
<sequence length="667" mass="74742">MLAACAVPGVGEPEQEVEQEAPLLDIRLFFEDPRYSAARISPDGEYIAFMKPYNGGRNIWIKGIDEPFDKARPLTGYERSIATYFWSRDGESIVYMQDRYGDENYQIRALNPHDDAADEGDLADSWQLAGDQGVRAVIYHVPREKPEVVFVGLNDRDPRYHDVYQVEIASGDKEKLARNEVGIESWHFHEGQLRKASRTTSDGGSEILSFADGEFQQVYSCDFGESCRVARFHPDGERVYLVTNAGEERDLSELVLFDPRQDEEELVDADPEGEVDLDGAIFSEVDDRLLATTYFGDKQRIYAHDEGFAEKLEWLREQLGESELSFTSRTSDESQWTVGAARDTDPGTVYVFDADQMNLDKLYAGRPELPNEHLAPMRPIRYSARDGEQIPAYLTLPPGSDGEDLPVVVNPHGGPWLRDKWGYSGTVQFLANRGYAVLQPNFRGSAGYGKEFLNAGNREWGTGVMQHDITDGVKYLIDEGIADPDRVAIYGGSYGGFATLAGLAFTPELYAAGVSVVGPSNIITLIETFPPYWEPGMERLKRRVGDPKDEQDRERLKEQSPLFAVDQMRSPLLVVHGANDPRVAQRESDQIVAALRDAGHPVEYLVAPDEGHGFVDELNRLAYLAATERFLAKHIGGRYQGEYDEAIEGRLEELRVDINEVEVDDGE</sequence>
<dbReference type="InterPro" id="IPR001375">
    <property type="entry name" value="Peptidase_S9_cat"/>
</dbReference>
<keyword evidence="4" id="KW-1185">Reference proteome</keyword>
<dbReference type="SUPFAM" id="SSF82171">
    <property type="entry name" value="DPP6 N-terminal domain-like"/>
    <property type="match status" value="1"/>
</dbReference>
<protein>
    <submittedName>
        <fullName evidence="3">Dipeptidyl anminopeptidase</fullName>
    </submittedName>
</protein>
<evidence type="ECO:0000256" key="1">
    <source>
        <dbReference type="ARBA" id="ARBA00022801"/>
    </source>
</evidence>
<dbReference type="AlphaFoldDB" id="A0A0X8X684"/>
<dbReference type="KEGG" id="hhk:HH1059_23140"/>
<name>A0A0X8X684_HALHR</name>
<dbReference type="Gene3D" id="2.120.10.30">
    <property type="entry name" value="TolB, C-terminal domain"/>
    <property type="match status" value="1"/>
</dbReference>
<dbReference type="PANTHER" id="PTHR42776:SF27">
    <property type="entry name" value="DIPEPTIDYL PEPTIDASE FAMILY MEMBER 6"/>
    <property type="match status" value="1"/>
</dbReference>
<organism evidence="3 4">
    <name type="scientific">Halorhodospira halochloris</name>
    <name type="common">Ectothiorhodospira halochloris</name>
    <dbReference type="NCBI Taxonomy" id="1052"/>
    <lineage>
        <taxon>Bacteria</taxon>
        <taxon>Pseudomonadati</taxon>
        <taxon>Pseudomonadota</taxon>
        <taxon>Gammaproteobacteria</taxon>
        <taxon>Chromatiales</taxon>
        <taxon>Ectothiorhodospiraceae</taxon>
        <taxon>Halorhodospira</taxon>
    </lineage>
</organism>
<reference evidence="3" key="1">
    <citation type="submission" date="2016-02" db="EMBL/GenBank/DDBJ databases">
        <title>Halorhodospira halochloris DSM-1059 complete genome, version 2.</title>
        <authorList>
            <person name="Tsukatani Y."/>
        </authorList>
    </citation>
    <scope>NUCLEOTIDE SEQUENCE</scope>
    <source>
        <strain evidence="3">DSM 1059</strain>
    </source>
</reference>
<dbReference type="Pfam" id="PF00326">
    <property type="entry name" value="Peptidase_S9"/>
    <property type="match status" value="1"/>
</dbReference>
<evidence type="ECO:0000313" key="3">
    <source>
        <dbReference type="EMBL" id="BAU56384.1"/>
    </source>
</evidence>
<dbReference type="InterPro" id="IPR011042">
    <property type="entry name" value="6-blade_b-propeller_TolB-like"/>
</dbReference>
<dbReference type="EMBL" id="AP017372">
    <property type="protein sequence ID" value="BAU56384.1"/>
    <property type="molecule type" value="Genomic_DNA"/>
</dbReference>
<evidence type="ECO:0000313" key="4">
    <source>
        <dbReference type="Proteomes" id="UP000218890"/>
    </source>
</evidence>
<keyword evidence="1" id="KW-0378">Hydrolase</keyword>
<dbReference type="GO" id="GO:0004252">
    <property type="term" value="F:serine-type endopeptidase activity"/>
    <property type="evidence" value="ECO:0007669"/>
    <property type="project" value="TreeGrafter"/>
</dbReference>
<dbReference type="InterPro" id="IPR029058">
    <property type="entry name" value="AB_hydrolase_fold"/>
</dbReference>
<evidence type="ECO:0000259" key="2">
    <source>
        <dbReference type="Pfam" id="PF00326"/>
    </source>
</evidence>
<dbReference type="RefSeq" id="WP_231902094.1">
    <property type="nucleotide sequence ID" value="NZ_AP017372.2"/>
</dbReference>
<gene>
    <name evidence="3" type="ORF">HH1059_23140</name>
</gene>
<accession>A0A0X8X684</accession>
<dbReference type="PANTHER" id="PTHR42776">
    <property type="entry name" value="SERINE PEPTIDASE S9 FAMILY MEMBER"/>
    <property type="match status" value="1"/>
</dbReference>
<dbReference type="Proteomes" id="UP000218890">
    <property type="component" value="Chromosome"/>
</dbReference>